<dbReference type="Gene3D" id="3.50.50.60">
    <property type="entry name" value="FAD/NAD(P)-binding domain"/>
    <property type="match status" value="2"/>
</dbReference>
<proteinExistence type="predicted"/>
<keyword evidence="5" id="KW-0560">Oxidoreductase</keyword>
<keyword evidence="2" id="KW-0285">Flavoprotein</keyword>
<dbReference type="SUPFAM" id="SSF51905">
    <property type="entry name" value="FAD/NAD(P)-binding domain"/>
    <property type="match status" value="2"/>
</dbReference>
<feature type="compositionally biased region" description="Polar residues" evidence="7">
    <location>
        <begin position="460"/>
        <end position="471"/>
    </location>
</feature>
<evidence type="ECO:0000256" key="7">
    <source>
        <dbReference type="SAM" id="MobiDB-lite"/>
    </source>
</evidence>
<keyword evidence="3" id="KW-0274">FAD</keyword>
<keyword evidence="6" id="KW-0503">Monooxygenase</keyword>
<dbReference type="InterPro" id="IPR020946">
    <property type="entry name" value="Flavin_mOase-like"/>
</dbReference>
<evidence type="ECO:0000256" key="4">
    <source>
        <dbReference type="ARBA" id="ARBA00022857"/>
    </source>
</evidence>
<keyword evidence="4" id="KW-0521">NADP</keyword>
<accession>A0A812S092</accession>
<dbReference type="Proteomes" id="UP000649617">
    <property type="component" value="Unassembled WGS sequence"/>
</dbReference>
<name>A0A812S092_SYMPI</name>
<reference evidence="8" key="1">
    <citation type="submission" date="2021-02" db="EMBL/GenBank/DDBJ databases">
        <authorList>
            <person name="Dougan E. K."/>
            <person name="Rhodes N."/>
            <person name="Thang M."/>
            <person name="Chan C."/>
        </authorList>
    </citation>
    <scope>NUCLEOTIDE SEQUENCE</scope>
</reference>
<evidence type="ECO:0000256" key="1">
    <source>
        <dbReference type="ARBA" id="ARBA00001974"/>
    </source>
</evidence>
<keyword evidence="9" id="KW-1185">Reference proteome</keyword>
<dbReference type="OrthoDB" id="406280at2759"/>
<feature type="region of interest" description="Disordered" evidence="7">
    <location>
        <begin position="452"/>
        <end position="472"/>
    </location>
</feature>
<sequence>MTAQQIVEHRDVIIVGAGISGLGAACHLQRETDNKDYVILEGRDAIGGTWDLFRYPGIRSDSDLYTFGYDFKPWHGQPIATAEEILSYLHEVVDENELAPHIRFNHWVTTASWSTEDALWTVVAQCEGETRVYTGNFLFMCQGYYDYEKGYRPDFPGEENFGGTIVHPQQWPDDLDYSGKRMVVIGSGATAATILPAVADKVEHVTQLQRSPTYYMSMDNSEEDATIEELRALDVPVDWIHGIKRRKALAFGEEMAVRSKQEPEVVRAELINATKEALPEGFDVDKHFTPSYNPWDERLCLLPDGDMFTAISSGKASVVTDHIDHFVEHGIVLKSGELLPADIVVSATGIELCALGNIEFSVDGRGVNLPDRWTYKGIMISDIPNLAWSFGYIRTSWTMRSDMIAHYVCRLLNHMDETGSRQVTPRLREQDKGMNGKGFIDAEDFAPGYMQRGVPRLPKQSDQGPWTNSQDYYAEKDLLPDAELEDGVLSFENPGPGDKTRAA</sequence>
<dbReference type="AlphaFoldDB" id="A0A812S092"/>
<comment type="caution">
    <text evidence="8">The sequence shown here is derived from an EMBL/GenBank/DDBJ whole genome shotgun (WGS) entry which is preliminary data.</text>
</comment>
<evidence type="ECO:0000256" key="6">
    <source>
        <dbReference type="ARBA" id="ARBA00023033"/>
    </source>
</evidence>
<dbReference type="GO" id="GO:0050660">
    <property type="term" value="F:flavin adenine dinucleotide binding"/>
    <property type="evidence" value="ECO:0007669"/>
    <property type="project" value="InterPro"/>
</dbReference>
<evidence type="ECO:0000256" key="2">
    <source>
        <dbReference type="ARBA" id="ARBA00022630"/>
    </source>
</evidence>
<dbReference type="InterPro" id="IPR051820">
    <property type="entry name" value="FAD-binding_MO"/>
</dbReference>
<organism evidence="8 9">
    <name type="scientific">Symbiodinium pilosum</name>
    <name type="common">Dinoflagellate</name>
    <dbReference type="NCBI Taxonomy" id="2952"/>
    <lineage>
        <taxon>Eukaryota</taxon>
        <taxon>Sar</taxon>
        <taxon>Alveolata</taxon>
        <taxon>Dinophyceae</taxon>
        <taxon>Suessiales</taxon>
        <taxon>Symbiodiniaceae</taxon>
        <taxon>Symbiodinium</taxon>
    </lineage>
</organism>
<comment type="cofactor">
    <cofactor evidence="1">
        <name>FAD</name>
        <dbReference type="ChEBI" id="CHEBI:57692"/>
    </cofactor>
</comment>
<evidence type="ECO:0000313" key="9">
    <source>
        <dbReference type="Proteomes" id="UP000649617"/>
    </source>
</evidence>
<dbReference type="InterPro" id="IPR036188">
    <property type="entry name" value="FAD/NAD-bd_sf"/>
</dbReference>
<dbReference type="FunFam" id="3.50.50.60:FF:000228">
    <property type="entry name" value="FAD-containing monooxygenase EthA"/>
    <property type="match status" value="1"/>
</dbReference>
<gene>
    <name evidence="8" type="primary">ethA</name>
    <name evidence="8" type="ORF">SPIL2461_LOCUS11407</name>
</gene>
<dbReference type="EMBL" id="CAJNIZ010022223">
    <property type="protein sequence ID" value="CAE7459413.1"/>
    <property type="molecule type" value="Genomic_DNA"/>
</dbReference>
<feature type="region of interest" description="Disordered" evidence="7">
    <location>
        <begin position="484"/>
        <end position="503"/>
    </location>
</feature>
<dbReference type="PANTHER" id="PTHR43872">
    <property type="entry name" value="MONOOXYGENASE, PUTATIVE (AFU_ORTHOLOGUE AFUA_8G02570)-RELATED"/>
    <property type="match status" value="1"/>
</dbReference>
<dbReference type="Pfam" id="PF00743">
    <property type="entry name" value="FMO-like"/>
    <property type="match status" value="1"/>
</dbReference>
<protein>
    <submittedName>
        <fullName evidence="8">EthA protein</fullName>
    </submittedName>
</protein>
<dbReference type="GO" id="GO:0050661">
    <property type="term" value="F:NADP binding"/>
    <property type="evidence" value="ECO:0007669"/>
    <property type="project" value="InterPro"/>
</dbReference>
<evidence type="ECO:0000313" key="8">
    <source>
        <dbReference type="EMBL" id="CAE7459413.1"/>
    </source>
</evidence>
<dbReference type="PANTHER" id="PTHR43872:SF1">
    <property type="entry name" value="MONOOXYGENASE, PUTATIVE (AFU_ORTHOLOGUE AFUA_8G02570)-RELATED"/>
    <property type="match status" value="1"/>
</dbReference>
<dbReference type="GO" id="GO:0004499">
    <property type="term" value="F:N,N-dimethylaniline monooxygenase activity"/>
    <property type="evidence" value="ECO:0007669"/>
    <property type="project" value="InterPro"/>
</dbReference>
<evidence type="ECO:0000256" key="5">
    <source>
        <dbReference type="ARBA" id="ARBA00023002"/>
    </source>
</evidence>
<evidence type="ECO:0000256" key="3">
    <source>
        <dbReference type="ARBA" id="ARBA00022827"/>
    </source>
</evidence>